<evidence type="ECO:0008006" key="4">
    <source>
        <dbReference type="Google" id="ProtNLM"/>
    </source>
</evidence>
<organism evidence="2 3">
    <name type="scientific">Pseudonocardia adelaidensis</name>
    <dbReference type="NCBI Taxonomy" id="648754"/>
    <lineage>
        <taxon>Bacteria</taxon>
        <taxon>Bacillati</taxon>
        <taxon>Actinomycetota</taxon>
        <taxon>Actinomycetes</taxon>
        <taxon>Pseudonocardiales</taxon>
        <taxon>Pseudonocardiaceae</taxon>
        <taxon>Pseudonocardia</taxon>
    </lineage>
</organism>
<sequence>MDSDIPVLAANGKSGSRVVAALRAAGHQVRAASRSAEVRFDRADPYTWPAVVTGAGALYLVAPEDPAPAPGVRRRRAGGGGEAGRAALGPRGGGVG</sequence>
<evidence type="ECO:0000313" key="2">
    <source>
        <dbReference type="EMBL" id="GAA5141402.1"/>
    </source>
</evidence>
<evidence type="ECO:0000256" key="1">
    <source>
        <dbReference type="SAM" id="MobiDB-lite"/>
    </source>
</evidence>
<proteinExistence type="predicted"/>
<dbReference type="RefSeq" id="WP_345612982.1">
    <property type="nucleotide sequence ID" value="NZ_BAABJO010000053.1"/>
</dbReference>
<dbReference type="Proteomes" id="UP001500804">
    <property type="component" value="Unassembled WGS sequence"/>
</dbReference>
<dbReference type="Gene3D" id="3.40.50.720">
    <property type="entry name" value="NAD(P)-binding Rossmann-like Domain"/>
    <property type="match status" value="1"/>
</dbReference>
<evidence type="ECO:0000313" key="3">
    <source>
        <dbReference type="Proteomes" id="UP001500804"/>
    </source>
</evidence>
<feature type="region of interest" description="Disordered" evidence="1">
    <location>
        <begin position="64"/>
        <end position="96"/>
    </location>
</feature>
<comment type="caution">
    <text evidence="2">The sequence shown here is derived from an EMBL/GenBank/DDBJ whole genome shotgun (WGS) entry which is preliminary data.</text>
</comment>
<protein>
    <recommendedName>
        <fullName evidence="4">NAD(P)-binding protein</fullName>
    </recommendedName>
</protein>
<gene>
    <name evidence="2" type="ORF">GCM10023320_80400</name>
</gene>
<dbReference type="EMBL" id="BAABJO010000053">
    <property type="protein sequence ID" value="GAA5141402.1"/>
    <property type="molecule type" value="Genomic_DNA"/>
</dbReference>
<name>A0ABP9P7W7_9PSEU</name>
<dbReference type="SUPFAM" id="SSF51735">
    <property type="entry name" value="NAD(P)-binding Rossmann-fold domains"/>
    <property type="match status" value="1"/>
</dbReference>
<keyword evidence="3" id="KW-1185">Reference proteome</keyword>
<dbReference type="InterPro" id="IPR036291">
    <property type="entry name" value="NAD(P)-bd_dom_sf"/>
</dbReference>
<accession>A0ABP9P7W7</accession>
<reference evidence="3" key="1">
    <citation type="journal article" date="2019" name="Int. J. Syst. Evol. Microbiol.">
        <title>The Global Catalogue of Microorganisms (GCM) 10K type strain sequencing project: providing services to taxonomists for standard genome sequencing and annotation.</title>
        <authorList>
            <consortium name="The Broad Institute Genomics Platform"/>
            <consortium name="The Broad Institute Genome Sequencing Center for Infectious Disease"/>
            <person name="Wu L."/>
            <person name="Ma J."/>
        </authorList>
    </citation>
    <scope>NUCLEOTIDE SEQUENCE [LARGE SCALE GENOMIC DNA]</scope>
    <source>
        <strain evidence="3">JCM 18302</strain>
    </source>
</reference>